<accession>A0A9P9WYW9</accession>
<dbReference type="SUPFAM" id="SSF56300">
    <property type="entry name" value="Metallo-dependent phosphatases"/>
    <property type="match status" value="1"/>
</dbReference>
<comment type="caution">
    <text evidence="4">The sequence shown here is derived from an EMBL/GenBank/DDBJ whole genome shotgun (WGS) entry which is preliminary data.</text>
</comment>
<dbReference type="Pfam" id="PF00149">
    <property type="entry name" value="Metallophos"/>
    <property type="match status" value="1"/>
</dbReference>
<name>A0A9P9WYW9_9PEZI</name>
<reference evidence="4" key="1">
    <citation type="submission" date="2021-03" db="EMBL/GenBank/DDBJ databases">
        <title>Revisited historic fungal species revealed as producer of novel bioactive compounds through whole genome sequencing and comparative genomics.</title>
        <authorList>
            <person name="Vignolle G.A."/>
            <person name="Hochenegger N."/>
            <person name="Mach R.L."/>
            <person name="Mach-Aigner A.R."/>
            <person name="Javad Rahimi M."/>
            <person name="Salim K.A."/>
            <person name="Chan C.M."/>
            <person name="Lim L.B.L."/>
            <person name="Cai F."/>
            <person name="Druzhinina I.S."/>
            <person name="U'Ren J.M."/>
            <person name="Derntl C."/>
        </authorList>
    </citation>
    <scope>NUCLEOTIDE SEQUENCE</scope>
    <source>
        <strain evidence="4">TUCIM 5799</strain>
    </source>
</reference>
<evidence type="ECO:0000313" key="5">
    <source>
        <dbReference type="Proteomes" id="UP000829685"/>
    </source>
</evidence>
<feature type="domain" description="Calcineurin-like phosphoesterase" evidence="3">
    <location>
        <begin position="124"/>
        <end position="331"/>
    </location>
</feature>
<dbReference type="InterPro" id="IPR029052">
    <property type="entry name" value="Metallo-depent_PP-like"/>
</dbReference>
<dbReference type="GO" id="GO:0005737">
    <property type="term" value="C:cytoplasm"/>
    <property type="evidence" value="ECO:0007669"/>
    <property type="project" value="TreeGrafter"/>
</dbReference>
<feature type="region of interest" description="Disordered" evidence="1">
    <location>
        <begin position="423"/>
        <end position="464"/>
    </location>
</feature>
<dbReference type="PANTHER" id="PTHR42850">
    <property type="entry name" value="METALLOPHOSPHOESTERASE"/>
    <property type="match status" value="1"/>
</dbReference>
<evidence type="ECO:0000256" key="2">
    <source>
        <dbReference type="SAM" id="Phobius"/>
    </source>
</evidence>
<dbReference type="Gene3D" id="3.60.21.10">
    <property type="match status" value="1"/>
</dbReference>
<evidence type="ECO:0000259" key="3">
    <source>
        <dbReference type="Pfam" id="PF00149"/>
    </source>
</evidence>
<dbReference type="GO" id="GO:0016791">
    <property type="term" value="F:phosphatase activity"/>
    <property type="evidence" value="ECO:0007669"/>
    <property type="project" value="TreeGrafter"/>
</dbReference>
<keyword evidence="2" id="KW-0472">Membrane</keyword>
<dbReference type="InterPro" id="IPR004843">
    <property type="entry name" value="Calcineurin-like_PHP"/>
</dbReference>
<dbReference type="AlphaFoldDB" id="A0A9P9WYW9"/>
<gene>
    <name evidence="4" type="ORF">JX265_000639</name>
</gene>
<sequence>MAVCPTPQLHPRSLRRRLLYVCVLVLALSTIFLGYTRFDSMTEAAQKLQPLKSFLENGGHANQQQQQQQQKGWSGQSFADIAAAQEPVPPMVYGTYGRPPLKDVVLIGTLAADKLPTTSPSSHRLIIIGDVHGQLNELKALLAEVKYDAARGDHVVFTGDMVNKGPDSAGVVALAMEMGASGVRGNHEDRILLSWENSQTKYVVGQGAGSISDLKGTTAEQKDDMTEPALAAQSGLQSAEVSVAASLTPAQRKWLNGLPAILKLGKIPNYGETVVVHAGLVPGIELTSQDPWAVMNMRTLLYPAEQVRRERVKKLLEEVASERARKHVHVSDKEVDEEMVASRARGEGENDYEVVLPTAGRDGRPWSEAWDESQGNIAQEEMRTTVVYGHDAKKGLTIGKWTYGLDSSCVKGGSLTALVFGPRKDKDGHNRVGHNIVSVPCEKAPGEKAKEDEERRKKTREEGR</sequence>
<feature type="transmembrane region" description="Helical" evidence="2">
    <location>
        <begin position="18"/>
        <end position="38"/>
    </location>
</feature>
<dbReference type="Proteomes" id="UP000829685">
    <property type="component" value="Unassembled WGS sequence"/>
</dbReference>
<dbReference type="GO" id="GO:0006798">
    <property type="term" value="P:polyphosphate catabolic process"/>
    <property type="evidence" value="ECO:0007669"/>
    <property type="project" value="TreeGrafter"/>
</dbReference>
<proteinExistence type="predicted"/>
<keyword evidence="2" id="KW-0812">Transmembrane</keyword>
<organism evidence="4 5">
    <name type="scientific">Neoarthrinium moseri</name>
    <dbReference type="NCBI Taxonomy" id="1658444"/>
    <lineage>
        <taxon>Eukaryota</taxon>
        <taxon>Fungi</taxon>
        <taxon>Dikarya</taxon>
        <taxon>Ascomycota</taxon>
        <taxon>Pezizomycotina</taxon>
        <taxon>Sordariomycetes</taxon>
        <taxon>Xylariomycetidae</taxon>
        <taxon>Amphisphaeriales</taxon>
        <taxon>Apiosporaceae</taxon>
        <taxon>Neoarthrinium</taxon>
    </lineage>
</organism>
<dbReference type="EMBL" id="JAFIMR010000001">
    <property type="protein sequence ID" value="KAI1881813.1"/>
    <property type="molecule type" value="Genomic_DNA"/>
</dbReference>
<keyword evidence="5" id="KW-1185">Reference proteome</keyword>
<dbReference type="GO" id="GO:0000298">
    <property type="term" value="F:endopolyphosphatase activity"/>
    <property type="evidence" value="ECO:0007669"/>
    <property type="project" value="TreeGrafter"/>
</dbReference>
<keyword evidence="2" id="KW-1133">Transmembrane helix</keyword>
<protein>
    <recommendedName>
        <fullName evidence="3">Calcineurin-like phosphoesterase domain-containing protein</fullName>
    </recommendedName>
</protein>
<feature type="compositionally biased region" description="Basic and acidic residues" evidence="1">
    <location>
        <begin position="444"/>
        <end position="464"/>
    </location>
</feature>
<dbReference type="InterPro" id="IPR050126">
    <property type="entry name" value="Ap4A_hydrolase"/>
</dbReference>
<dbReference type="CDD" id="cd00144">
    <property type="entry name" value="MPP_PPP_family"/>
    <property type="match status" value="1"/>
</dbReference>
<evidence type="ECO:0000256" key="1">
    <source>
        <dbReference type="SAM" id="MobiDB-lite"/>
    </source>
</evidence>
<evidence type="ECO:0000313" key="4">
    <source>
        <dbReference type="EMBL" id="KAI1881813.1"/>
    </source>
</evidence>
<dbReference type="PANTHER" id="PTHR42850:SF4">
    <property type="entry name" value="ZINC-DEPENDENT ENDOPOLYPHOSPHATASE"/>
    <property type="match status" value="1"/>
</dbReference>